<evidence type="ECO:0000313" key="3">
    <source>
        <dbReference type="Proteomes" id="UP000816034"/>
    </source>
</evidence>
<comment type="caution">
    <text evidence="2">The sequence shown here is derived from an EMBL/GenBank/DDBJ whole genome shotgun (WGS) entry which is preliminary data.</text>
</comment>
<feature type="compositionally biased region" description="Basic and acidic residues" evidence="1">
    <location>
        <begin position="38"/>
        <end position="51"/>
    </location>
</feature>
<dbReference type="GeneID" id="68107030"/>
<dbReference type="Proteomes" id="UP000816034">
    <property type="component" value="Unassembled WGS sequence"/>
</dbReference>
<sequence length="305" mass="34512">MGASYSKRQRAAPSKERSYSTPTTTSFSITNKFQIKRTGRDENKYRVKDEDVGTEPLSSLREKQGIIFNGHQTETVQIISTNQQQHGLSQRENSLSSMSTTNTSTSTLSSDDATVHNNNNGIVTLKIKDTALYMKYSNIADKRTRPSKSKPSSKKESNNIEVRCPPNLLSVRRASIPVPKGEMGTIDLIPISVQKNRDEDIQPASKQSRSLSPLKTSRTCLASVNNEPVVICVIPPPEPAQDVYHNPSHEKKRITLREEKHRKLQQIKENPLKTWTHDDLRKLSTKKRKIKNPFADEELLELYCK</sequence>
<evidence type="ECO:0000313" key="2">
    <source>
        <dbReference type="EMBL" id="KAG2389177.1"/>
    </source>
</evidence>
<organism evidence="2 3">
    <name type="scientific">Naegleria lovaniensis</name>
    <name type="common">Amoeba</name>
    <dbReference type="NCBI Taxonomy" id="51637"/>
    <lineage>
        <taxon>Eukaryota</taxon>
        <taxon>Discoba</taxon>
        <taxon>Heterolobosea</taxon>
        <taxon>Tetramitia</taxon>
        <taxon>Eutetramitia</taxon>
        <taxon>Vahlkampfiidae</taxon>
        <taxon>Naegleria</taxon>
    </lineage>
</organism>
<feature type="compositionally biased region" description="Polar residues" evidence="1">
    <location>
        <begin position="82"/>
        <end position="92"/>
    </location>
</feature>
<gene>
    <name evidence="2" type="ORF">C9374_014577</name>
</gene>
<keyword evidence="3" id="KW-1185">Reference proteome</keyword>
<accession>A0AA88GY26</accession>
<dbReference type="AlphaFoldDB" id="A0AA88GY26"/>
<dbReference type="RefSeq" id="XP_044553169.1">
    <property type="nucleotide sequence ID" value="XM_044690579.1"/>
</dbReference>
<feature type="compositionally biased region" description="Low complexity" evidence="1">
    <location>
        <begin position="93"/>
        <end position="110"/>
    </location>
</feature>
<name>A0AA88GY26_NAELO</name>
<evidence type="ECO:0000256" key="1">
    <source>
        <dbReference type="SAM" id="MobiDB-lite"/>
    </source>
</evidence>
<feature type="region of interest" description="Disordered" evidence="1">
    <location>
        <begin position="141"/>
        <end position="161"/>
    </location>
</feature>
<proteinExistence type="predicted"/>
<protein>
    <submittedName>
        <fullName evidence="2">Uncharacterized protein</fullName>
    </submittedName>
</protein>
<feature type="region of interest" description="Disordered" evidence="1">
    <location>
        <begin position="1"/>
        <end position="56"/>
    </location>
</feature>
<dbReference type="EMBL" id="PYSW02000008">
    <property type="protein sequence ID" value="KAG2389177.1"/>
    <property type="molecule type" value="Genomic_DNA"/>
</dbReference>
<feature type="compositionally biased region" description="Polar residues" evidence="1">
    <location>
        <begin position="19"/>
        <end position="33"/>
    </location>
</feature>
<feature type="region of interest" description="Disordered" evidence="1">
    <location>
        <begin position="82"/>
        <end position="112"/>
    </location>
</feature>
<reference evidence="2 3" key="1">
    <citation type="journal article" date="2018" name="BMC Genomics">
        <title>The genome of Naegleria lovaniensis, the basis for a comparative approach to unravel pathogenicity factors of the human pathogenic amoeba N. fowleri.</title>
        <authorList>
            <person name="Liechti N."/>
            <person name="Schurch N."/>
            <person name="Bruggmann R."/>
            <person name="Wittwer M."/>
        </authorList>
    </citation>
    <scope>NUCLEOTIDE SEQUENCE [LARGE SCALE GENOMIC DNA]</scope>
    <source>
        <strain evidence="2 3">ATCC 30569</strain>
    </source>
</reference>